<comment type="caution">
    <text evidence="2">The sequence shown here is derived from an EMBL/GenBank/DDBJ whole genome shotgun (WGS) entry which is preliminary data.</text>
</comment>
<organism evidence="2 3">
    <name type="scientific">Candidatus Gottesmanbacteria bacterium RBG_16_52_11</name>
    <dbReference type="NCBI Taxonomy" id="1798374"/>
    <lineage>
        <taxon>Bacteria</taxon>
        <taxon>Candidatus Gottesmaniibacteriota</taxon>
    </lineage>
</organism>
<dbReference type="STRING" id="1798374.A2Z33_02820"/>
<reference evidence="2 3" key="1">
    <citation type="journal article" date="2016" name="Nat. Commun.">
        <title>Thousands of microbial genomes shed light on interconnected biogeochemical processes in an aquifer system.</title>
        <authorList>
            <person name="Anantharaman K."/>
            <person name="Brown C.T."/>
            <person name="Hug L.A."/>
            <person name="Sharon I."/>
            <person name="Castelle C.J."/>
            <person name="Probst A.J."/>
            <person name="Thomas B.C."/>
            <person name="Singh A."/>
            <person name="Wilkins M.J."/>
            <person name="Karaoz U."/>
            <person name="Brodie E.L."/>
            <person name="Williams K.H."/>
            <person name="Hubbard S.S."/>
            <person name="Banfield J.F."/>
        </authorList>
    </citation>
    <scope>NUCLEOTIDE SEQUENCE [LARGE SCALE GENOMIC DNA]</scope>
</reference>
<evidence type="ECO:0000313" key="2">
    <source>
        <dbReference type="EMBL" id="OGG01443.1"/>
    </source>
</evidence>
<feature type="transmembrane region" description="Helical" evidence="1">
    <location>
        <begin position="9"/>
        <end position="29"/>
    </location>
</feature>
<protein>
    <submittedName>
        <fullName evidence="2">Uncharacterized protein</fullName>
    </submittedName>
</protein>
<name>A0A1F5YN20_9BACT</name>
<feature type="transmembrane region" description="Helical" evidence="1">
    <location>
        <begin position="35"/>
        <end position="53"/>
    </location>
</feature>
<sequence length="90" mass="9941">MKSHRQTEILNLSVLILILAVGAFCYFSVRQFPDLRFLVGAVTVAAYVIWGAIHHAVLRTLYPKVVVEYLLIGIIAMLLLVISGGLGNFL</sequence>
<dbReference type="EMBL" id="MFJD01000016">
    <property type="protein sequence ID" value="OGG01443.1"/>
    <property type="molecule type" value="Genomic_DNA"/>
</dbReference>
<evidence type="ECO:0000313" key="3">
    <source>
        <dbReference type="Proteomes" id="UP000178448"/>
    </source>
</evidence>
<proteinExistence type="predicted"/>
<accession>A0A1F5YN20</accession>
<dbReference type="AlphaFoldDB" id="A0A1F5YN20"/>
<keyword evidence="1" id="KW-0472">Membrane</keyword>
<keyword evidence="1" id="KW-0812">Transmembrane</keyword>
<dbReference type="Proteomes" id="UP000178448">
    <property type="component" value="Unassembled WGS sequence"/>
</dbReference>
<gene>
    <name evidence="2" type="ORF">A2Z33_02820</name>
</gene>
<evidence type="ECO:0000256" key="1">
    <source>
        <dbReference type="SAM" id="Phobius"/>
    </source>
</evidence>
<feature type="transmembrane region" description="Helical" evidence="1">
    <location>
        <begin position="65"/>
        <end position="86"/>
    </location>
</feature>
<keyword evidence="1" id="KW-1133">Transmembrane helix</keyword>